<organism evidence="1 2">
    <name type="scientific">Panagrolaimus sp. JU765</name>
    <dbReference type="NCBI Taxonomy" id="591449"/>
    <lineage>
        <taxon>Eukaryota</taxon>
        <taxon>Metazoa</taxon>
        <taxon>Ecdysozoa</taxon>
        <taxon>Nematoda</taxon>
        <taxon>Chromadorea</taxon>
        <taxon>Rhabditida</taxon>
        <taxon>Tylenchina</taxon>
        <taxon>Panagrolaimomorpha</taxon>
        <taxon>Panagrolaimoidea</taxon>
        <taxon>Panagrolaimidae</taxon>
        <taxon>Panagrolaimus</taxon>
    </lineage>
</organism>
<dbReference type="Proteomes" id="UP000887576">
    <property type="component" value="Unplaced"/>
</dbReference>
<dbReference type="WBParaSite" id="JU765_v2.g11216.t1">
    <property type="protein sequence ID" value="JU765_v2.g11216.t1"/>
    <property type="gene ID" value="JU765_v2.g11216"/>
</dbReference>
<name>A0AC34PYY4_9BILA</name>
<proteinExistence type="predicted"/>
<evidence type="ECO:0000313" key="2">
    <source>
        <dbReference type="WBParaSite" id="JU765_v2.g11216.t1"/>
    </source>
</evidence>
<reference evidence="2" key="1">
    <citation type="submission" date="2022-11" db="UniProtKB">
        <authorList>
            <consortium name="WormBaseParasite"/>
        </authorList>
    </citation>
    <scope>IDENTIFICATION</scope>
</reference>
<accession>A0AC34PYY4</accession>
<protein>
    <submittedName>
        <fullName evidence="2">Uncharacterized protein</fullName>
    </submittedName>
</protein>
<evidence type="ECO:0000313" key="1">
    <source>
        <dbReference type="Proteomes" id="UP000887576"/>
    </source>
</evidence>
<sequence>MNFRFDEGSNACIFLDSVRVISVLRMIDAKDQKNGNNQKMRRCGRYTRVSPSEAKPEFIKSANAKLQRIIMESKQNQQENTRGEQRRPENKKNLQKF</sequence>